<comment type="caution">
    <text evidence="1">The sequence shown here is derived from an EMBL/GenBank/DDBJ whole genome shotgun (WGS) entry which is preliminary data.</text>
</comment>
<dbReference type="RefSeq" id="WP_335424882.1">
    <property type="nucleotide sequence ID" value="NZ_JBALHR010000013.1"/>
</dbReference>
<evidence type="ECO:0000313" key="1">
    <source>
        <dbReference type="EMBL" id="MEH7829855.1"/>
    </source>
</evidence>
<evidence type="ECO:0000313" key="2">
    <source>
        <dbReference type="Proteomes" id="UP001431963"/>
    </source>
</evidence>
<accession>A0ABU8C009</accession>
<dbReference type="EMBL" id="JBALHR010000013">
    <property type="protein sequence ID" value="MEH7829855.1"/>
    <property type="molecule type" value="Genomic_DNA"/>
</dbReference>
<keyword evidence="2" id="KW-1185">Reference proteome</keyword>
<reference evidence="1" key="1">
    <citation type="submission" date="2024-02" db="EMBL/GenBank/DDBJ databases">
        <title>Genome sequences of strain Gemmobacter sp. JM10B15.</title>
        <authorList>
            <person name="Zhang M."/>
        </authorList>
    </citation>
    <scope>NUCLEOTIDE SEQUENCE</scope>
    <source>
        <strain evidence="1">JM10B15</strain>
    </source>
</reference>
<gene>
    <name evidence="1" type="ORF">V6590_17025</name>
</gene>
<protein>
    <submittedName>
        <fullName evidence="1">Uncharacterized protein</fullName>
    </submittedName>
</protein>
<proteinExistence type="predicted"/>
<name>A0ABU8C009_9RHOB</name>
<dbReference type="Proteomes" id="UP001431963">
    <property type="component" value="Unassembled WGS sequence"/>
</dbReference>
<sequence length="197" mass="22359">MGFPPRDFYSVGDLSVRWEVAPLQIIEWAMNGRIELIVALPHAEFEGGEEADYAAIRAGHARPLFRSYGDAERHVFIRRARPPSCSKMLAIVSPPDGVKIMAADVLVATAEVERFEDENGLVRRVVSGPGAQTRYDWDGFYCEIICRMHDKGLPEKQKELIDDMVEWFLDRSVNGDAPDPSTIRKKIRGFWGRLRPE</sequence>
<organism evidence="1 2">
    <name type="scientific">Gemmobacter denitrificans</name>
    <dbReference type="NCBI Taxonomy" id="3123040"/>
    <lineage>
        <taxon>Bacteria</taxon>
        <taxon>Pseudomonadati</taxon>
        <taxon>Pseudomonadota</taxon>
        <taxon>Alphaproteobacteria</taxon>
        <taxon>Rhodobacterales</taxon>
        <taxon>Paracoccaceae</taxon>
        <taxon>Gemmobacter</taxon>
    </lineage>
</organism>